<dbReference type="PANTHER" id="PTHR42887:SF1">
    <property type="entry name" value="BLR3961 PROTEIN"/>
    <property type="match status" value="1"/>
</dbReference>
<keyword evidence="3" id="KW-0274">FAD</keyword>
<dbReference type="Pfam" id="PF22780">
    <property type="entry name" value="HI0933_like_1st"/>
    <property type="match status" value="1"/>
</dbReference>
<protein>
    <submittedName>
        <fullName evidence="6">TIGR03862 family flavoprotein</fullName>
    </submittedName>
</protein>
<reference evidence="6" key="1">
    <citation type="submission" date="2020-08" db="EMBL/GenBank/DDBJ databases">
        <title>Ramlibacter sp. USB13 16S ribosomal RNA gene genome sequencing and assembly.</title>
        <authorList>
            <person name="Kang M."/>
        </authorList>
    </citation>
    <scope>NUCLEOTIDE SEQUENCE</scope>
    <source>
        <strain evidence="6">USB13</strain>
    </source>
</reference>
<evidence type="ECO:0000259" key="5">
    <source>
        <dbReference type="Pfam" id="PF22780"/>
    </source>
</evidence>
<dbReference type="SUPFAM" id="SSF160996">
    <property type="entry name" value="HI0933 insert domain-like"/>
    <property type="match status" value="1"/>
</dbReference>
<organism evidence="6 7">
    <name type="scientific">Ramlibacter cellulosilyticus</name>
    <dbReference type="NCBI Taxonomy" id="2764187"/>
    <lineage>
        <taxon>Bacteria</taxon>
        <taxon>Pseudomonadati</taxon>
        <taxon>Pseudomonadota</taxon>
        <taxon>Betaproteobacteria</taxon>
        <taxon>Burkholderiales</taxon>
        <taxon>Comamonadaceae</taxon>
        <taxon>Ramlibacter</taxon>
    </lineage>
</organism>
<dbReference type="AlphaFoldDB" id="A0A923MSW4"/>
<dbReference type="Proteomes" id="UP000608513">
    <property type="component" value="Unassembled WGS sequence"/>
</dbReference>
<evidence type="ECO:0000256" key="3">
    <source>
        <dbReference type="ARBA" id="ARBA00022827"/>
    </source>
</evidence>
<accession>A0A923MSW4</accession>
<keyword evidence="7" id="KW-1185">Reference proteome</keyword>
<comment type="cofactor">
    <cofactor evidence="1">
        <name>FAD</name>
        <dbReference type="ChEBI" id="CHEBI:57692"/>
    </cofactor>
</comment>
<dbReference type="Gene3D" id="3.50.50.60">
    <property type="entry name" value="FAD/NAD(P)-binding domain"/>
    <property type="match status" value="1"/>
</dbReference>
<dbReference type="SUPFAM" id="SSF51905">
    <property type="entry name" value="FAD/NAD(P)-binding domain"/>
    <property type="match status" value="1"/>
</dbReference>
<dbReference type="PANTHER" id="PTHR42887">
    <property type="entry name" value="OS12G0638800 PROTEIN"/>
    <property type="match status" value="1"/>
</dbReference>
<feature type="domain" description="RsdA/BaiN/AoA(So)-like Rossmann fold-like" evidence="4">
    <location>
        <begin position="1"/>
        <end position="392"/>
    </location>
</feature>
<dbReference type="InterPro" id="IPR022460">
    <property type="entry name" value="Flavoprotein_PP4765"/>
</dbReference>
<dbReference type="InterPro" id="IPR004792">
    <property type="entry name" value="BaiN-like"/>
</dbReference>
<comment type="caution">
    <text evidence="6">The sequence shown here is derived from an EMBL/GenBank/DDBJ whole genome shotgun (WGS) entry which is preliminary data.</text>
</comment>
<gene>
    <name evidence="6" type="ORF">H8N03_16895</name>
</gene>
<evidence type="ECO:0000256" key="2">
    <source>
        <dbReference type="ARBA" id="ARBA00022630"/>
    </source>
</evidence>
<dbReference type="InterPro" id="IPR057661">
    <property type="entry name" value="RsdA/BaiN/AoA(So)_Rossmann"/>
</dbReference>
<name>A0A923MSW4_9BURK</name>
<evidence type="ECO:0000313" key="7">
    <source>
        <dbReference type="Proteomes" id="UP000608513"/>
    </source>
</evidence>
<dbReference type="Pfam" id="PF03486">
    <property type="entry name" value="HI0933_like"/>
    <property type="match status" value="1"/>
</dbReference>
<dbReference type="NCBIfam" id="TIGR03862">
    <property type="entry name" value="flavo_PP4765"/>
    <property type="match status" value="1"/>
</dbReference>
<sequence length="401" mass="42850">MAAEVLAREGLAVDLFDAMPSVGRKFLLAGRGGLNLTHSEPADRFLARYAERSEALRDAIAAFGADAVRQWAEGLGIATFVGTSGRVFPQDMKAAPLLRAWLHRLRAAGVRVHVRHRWTGWDAGTGELVFDTPNGPVRHAADATVLALGGASWPRLGSDGAWVPLLGARDVDIAPLQASNCGFDVAPTRPGANGWSDHLRQRFAGQPVKPVAARMPGQAPQESVQGEFVLTDTGIEGSLVYAFSARLRDAIAAHGQATWLIDLLPQHTADHVLAETRRPRGARSLSTHLKSRLGIEGLKMALLHELLSPQQLHDPEALASALKSLPLTLARCRPVEEAISTAGGVRLEALDANGMLRKVPGVFCAGEMLDWEAPTGGYLLTACFATGVVAGQGAARWLRQR</sequence>
<dbReference type="Gene3D" id="1.10.8.260">
    <property type="entry name" value="HI0933 insert domain-like"/>
    <property type="match status" value="1"/>
</dbReference>
<evidence type="ECO:0000313" key="6">
    <source>
        <dbReference type="EMBL" id="MBC5784628.1"/>
    </source>
</evidence>
<dbReference type="Gene3D" id="2.40.30.10">
    <property type="entry name" value="Translation factors"/>
    <property type="match status" value="1"/>
</dbReference>
<evidence type="ECO:0000259" key="4">
    <source>
        <dbReference type="Pfam" id="PF03486"/>
    </source>
</evidence>
<proteinExistence type="predicted"/>
<dbReference type="NCBIfam" id="TIGR00275">
    <property type="entry name" value="aminoacetone oxidase family FAD-binding enzyme"/>
    <property type="match status" value="1"/>
</dbReference>
<feature type="domain" description="RsdA/BaiN/AoA(So)-like insert" evidence="5">
    <location>
        <begin position="195"/>
        <end position="340"/>
    </location>
</feature>
<keyword evidence="2" id="KW-0285">Flavoprotein</keyword>
<dbReference type="InterPro" id="IPR036188">
    <property type="entry name" value="FAD/NAD-bd_sf"/>
</dbReference>
<evidence type="ECO:0000256" key="1">
    <source>
        <dbReference type="ARBA" id="ARBA00001974"/>
    </source>
</evidence>
<dbReference type="InterPro" id="IPR055178">
    <property type="entry name" value="RsdA/BaiN/AoA(So)-like_dom"/>
</dbReference>
<dbReference type="InterPro" id="IPR023166">
    <property type="entry name" value="BaiN-like_dom_sf"/>
</dbReference>
<dbReference type="EMBL" id="JACORT010000007">
    <property type="protein sequence ID" value="MBC5784628.1"/>
    <property type="molecule type" value="Genomic_DNA"/>
</dbReference>